<feature type="chain" id="PRO_5023062751" evidence="4">
    <location>
        <begin position="19"/>
        <end position="799"/>
    </location>
</feature>
<dbReference type="SUPFAM" id="SSF51445">
    <property type="entry name" value="(Trans)glycosidases"/>
    <property type="match status" value="1"/>
</dbReference>
<dbReference type="InterPro" id="IPR023232">
    <property type="entry name" value="Glyco_hydro_2_AS"/>
</dbReference>
<evidence type="ECO:0000259" key="8">
    <source>
        <dbReference type="Pfam" id="PF16355"/>
    </source>
</evidence>
<dbReference type="InterPro" id="IPR008979">
    <property type="entry name" value="Galactose-bd-like_sf"/>
</dbReference>
<dbReference type="Gene3D" id="2.60.120.260">
    <property type="entry name" value="Galactose-binding domain-like"/>
    <property type="match status" value="1"/>
</dbReference>
<evidence type="ECO:0000313" key="11">
    <source>
        <dbReference type="Proteomes" id="UP000321926"/>
    </source>
</evidence>
<keyword evidence="4" id="KW-0732">Signal</keyword>
<dbReference type="PANTHER" id="PTHR42732:SF1">
    <property type="entry name" value="BETA-MANNOSIDASE"/>
    <property type="match status" value="1"/>
</dbReference>
<dbReference type="InterPro" id="IPR032311">
    <property type="entry name" value="DUF4982"/>
</dbReference>
<protein>
    <submittedName>
        <fullName evidence="10">Glycoside hydrolase family 2 protein</fullName>
    </submittedName>
</protein>
<dbReference type="OrthoDB" id="1007335at2"/>
<keyword evidence="11" id="KW-1185">Reference proteome</keyword>
<dbReference type="InterPro" id="IPR017853">
    <property type="entry name" value="GH"/>
</dbReference>
<dbReference type="SUPFAM" id="SSF49303">
    <property type="entry name" value="beta-Galactosidase/glucuronidase domain"/>
    <property type="match status" value="1"/>
</dbReference>
<evidence type="ECO:0000259" key="6">
    <source>
        <dbReference type="Pfam" id="PF02836"/>
    </source>
</evidence>
<dbReference type="InterPro" id="IPR051913">
    <property type="entry name" value="GH2_Domain-Containing"/>
</dbReference>
<dbReference type="Pfam" id="PF00703">
    <property type="entry name" value="Glyco_hydro_2"/>
    <property type="match status" value="1"/>
</dbReference>
<dbReference type="InterPro" id="IPR013783">
    <property type="entry name" value="Ig-like_fold"/>
</dbReference>
<dbReference type="Pfam" id="PF16355">
    <property type="entry name" value="DUF4982"/>
    <property type="match status" value="1"/>
</dbReference>
<proteinExistence type="inferred from homology"/>
<evidence type="ECO:0000259" key="9">
    <source>
        <dbReference type="Pfam" id="PF18565"/>
    </source>
</evidence>
<dbReference type="SUPFAM" id="SSF49373">
    <property type="entry name" value="Invasin/intimin cell-adhesion fragments"/>
    <property type="match status" value="1"/>
</dbReference>
<dbReference type="PRINTS" id="PR00132">
    <property type="entry name" value="GLHYDRLASE2"/>
</dbReference>
<dbReference type="GO" id="GO:0004553">
    <property type="term" value="F:hydrolase activity, hydrolyzing O-glycosyl compounds"/>
    <property type="evidence" value="ECO:0007669"/>
    <property type="project" value="InterPro"/>
</dbReference>
<dbReference type="Pfam" id="PF02837">
    <property type="entry name" value="Glyco_hydro_2_N"/>
    <property type="match status" value="1"/>
</dbReference>
<dbReference type="InterPro" id="IPR006102">
    <property type="entry name" value="Ig-like_GH2"/>
</dbReference>
<dbReference type="InterPro" id="IPR040605">
    <property type="entry name" value="Glyco_hydro2_dom5"/>
</dbReference>
<keyword evidence="2 10" id="KW-0378">Hydrolase</keyword>
<evidence type="ECO:0000256" key="3">
    <source>
        <dbReference type="ARBA" id="ARBA00023295"/>
    </source>
</evidence>
<evidence type="ECO:0000256" key="2">
    <source>
        <dbReference type="ARBA" id="ARBA00022801"/>
    </source>
</evidence>
<reference evidence="10 11" key="1">
    <citation type="submission" date="2019-08" db="EMBL/GenBank/DDBJ databases">
        <authorList>
            <person name="Shi S."/>
        </authorList>
    </citation>
    <scope>NUCLEOTIDE SEQUENCE [LARGE SCALE GENOMIC DNA]</scope>
    <source>
        <strain evidence="10 11">GY10130</strain>
    </source>
</reference>
<dbReference type="Gene3D" id="2.60.40.10">
    <property type="entry name" value="Immunoglobulins"/>
    <property type="match status" value="3"/>
</dbReference>
<dbReference type="InterPro" id="IPR008964">
    <property type="entry name" value="Invasin/intimin_cell_adhesion"/>
</dbReference>
<evidence type="ECO:0000256" key="4">
    <source>
        <dbReference type="SAM" id="SignalP"/>
    </source>
</evidence>
<dbReference type="SUPFAM" id="SSF49785">
    <property type="entry name" value="Galactose-binding domain-like"/>
    <property type="match status" value="1"/>
</dbReference>
<dbReference type="InterPro" id="IPR006103">
    <property type="entry name" value="Glyco_hydro_2_cat"/>
</dbReference>
<evidence type="ECO:0000259" key="5">
    <source>
        <dbReference type="Pfam" id="PF00703"/>
    </source>
</evidence>
<feature type="signal peptide" evidence="4">
    <location>
        <begin position="1"/>
        <end position="18"/>
    </location>
</feature>
<dbReference type="PANTHER" id="PTHR42732">
    <property type="entry name" value="BETA-GALACTOSIDASE"/>
    <property type="match status" value="1"/>
</dbReference>
<feature type="domain" description="DUF4982" evidence="8">
    <location>
        <begin position="620"/>
        <end position="679"/>
    </location>
</feature>
<name>A0A5C8JB19_9BACT</name>
<evidence type="ECO:0000313" key="10">
    <source>
        <dbReference type="EMBL" id="TXK33914.1"/>
    </source>
</evidence>
<dbReference type="EMBL" id="VRTY01000082">
    <property type="protein sequence ID" value="TXK33914.1"/>
    <property type="molecule type" value="Genomic_DNA"/>
</dbReference>
<dbReference type="Proteomes" id="UP000321926">
    <property type="component" value="Unassembled WGS sequence"/>
</dbReference>
<dbReference type="AlphaFoldDB" id="A0A5C8JB19"/>
<dbReference type="InterPro" id="IPR006104">
    <property type="entry name" value="Glyco_hydro_2_N"/>
</dbReference>
<comment type="similarity">
    <text evidence="1">Belongs to the glycosyl hydrolase 2 family.</text>
</comment>
<feature type="domain" description="Glycoside hydrolase family 2 catalytic" evidence="6">
    <location>
        <begin position="305"/>
        <end position="469"/>
    </location>
</feature>
<feature type="domain" description="Glycosyl hydrolases family 2 sugar binding" evidence="7">
    <location>
        <begin position="29"/>
        <end position="181"/>
    </location>
</feature>
<feature type="domain" description="Glycoside hydrolase family 2 immunoglobulin-like beta-sandwich" evidence="5">
    <location>
        <begin position="194"/>
        <end position="297"/>
    </location>
</feature>
<dbReference type="InterPro" id="IPR006101">
    <property type="entry name" value="Glyco_hydro_2"/>
</dbReference>
<organism evidence="10 11">
    <name type="scientific">Pontibacter qinzhouensis</name>
    <dbReference type="NCBI Taxonomy" id="2603253"/>
    <lineage>
        <taxon>Bacteria</taxon>
        <taxon>Pseudomonadati</taxon>
        <taxon>Bacteroidota</taxon>
        <taxon>Cytophagia</taxon>
        <taxon>Cytophagales</taxon>
        <taxon>Hymenobacteraceae</taxon>
        <taxon>Pontibacter</taxon>
    </lineage>
</organism>
<dbReference type="Pfam" id="PF18565">
    <property type="entry name" value="Glyco_hydro2_C5"/>
    <property type="match status" value="1"/>
</dbReference>
<evidence type="ECO:0000256" key="1">
    <source>
        <dbReference type="ARBA" id="ARBA00007401"/>
    </source>
</evidence>
<dbReference type="RefSeq" id="WP_147923183.1">
    <property type="nucleotide sequence ID" value="NZ_VRTY01000082.1"/>
</dbReference>
<sequence>MKNLFILSFLLAFFTVQAQQKETERTKNFDADWRFHRGDVQGAEQANFNDAQWRTVDLPHDWSIENLPGTNSPFSPDAINGVSVGFTVGGTGWYRKTFTVPASAKGKRMVLEFEGVYMNSDVWLNGQHLGNYPYGYSTFAYDISDKVKPGQQNVLAVQVKNEGKNSRWYSGSGIYRHVWLKTLEPVHVAQWGTYITTPEVSTASAKVNARTKVQNKTRKAEKVKVVTRFLDASGAEKAKAETAQSVPAGGELEFSQDATLTSPALWSLESPALYTAVTEVYRGKKLSDRTETKFGVRKLSFDAKNGFQLNGKPTLLKGGCVHHDNGPLGAKAYDRAEERKIQILQASGYNAIRCAHNPPSPAFLDACDRLGMLVIDEAFDTWREKKNADDYNVYFDKWWKTDVEAMVLRDRNHPSIIMWSSGNEIPNRQKPEVAAVSKMISDHIRLLDPTRPVTNGVNGVDPDKDALFATLDVVGYNYARDKYVSEHERDPERVVYAAESFTIEEFEYWMDVLDHSWVIGDFVWTAFDHIGEASIGWLGYKQSKDFYPWNLAFVGDIDICGWKRPQSYYRDALWQVGDNVSIVVAPPTPTFPETNPRPETWANWKWHDLVAHWNWSGHEGKPLEVKVFSSNEEVELFLDGKSLGRKPTNRSTRFTAVFEVPYKAGELKAVSYKGGKQAATSMLRTAATPKQVKLTADRTEIKADNQDLSYITVELVDANGARHPDADNLVKFEIEGPGTIVGVGNADPKSLESYVDPQRKAWQGRCLVIVKAGDNAGNITLKAKAEGLAPVQVSIKSAK</sequence>
<evidence type="ECO:0000259" key="7">
    <source>
        <dbReference type="Pfam" id="PF02837"/>
    </source>
</evidence>
<dbReference type="PROSITE" id="PS00608">
    <property type="entry name" value="GLYCOSYL_HYDROL_F2_2"/>
    <property type="match status" value="1"/>
</dbReference>
<comment type="caution">
    <text evidence="10">The sequence shown here is derived from an EMBL/GenBank/DDBJ whole genome shotgun (WGS) entry which is preliminary data.</text>
</comment>
<accession>A0A5C8JB19</accession>
<dbReference type="Pfam" id="PF02836">
    <property type="entry name" value="Glyco_hydro_2_C"/>
    <property type="match status" value="1"/>
</dbReference>
<keyword evidence="3" id="KW-0326">Glycosidase</keyword>
<dbReference type="InterPro" id="IPR036156">
    <property type="entry name" value="Beta-gal/glucu_dom_sf"/>
</dbReference>
<dbReference type="GO" id="GO:0005975">
    <property type="term" value="P:carbohydrate metabolic process"/>
    <property type="evidence" value="ECO:0007669"/>
    <property type="project" value="InterPro"/>
</dbReference>
<gene>
    <name evidence="10" type="ORF">FVR03_18125</name>
</gene>
<dbReference type="Gene3D" id="3.20.20.80">
    <property type="entry name" value="Glycosidases"/>
    <property type="match status" value="1"/>
</dbReference>
<feature type="domain" description="Glycoside hydrolase family 2" evidence="9">
    <location>
        <begin position="693"/>
        <end position="793"/>
    </location>
</feature>